<evidence type="ECO:0000256" key="1">
    <source>
        <dbReference type="SAM" id="Phobius"/>
    </source>
</evidence>
<feature type="transmembrane region" description="Helical" evidence="1">
    <location>
        <begin position="188"/>
        <end position="209"/>
    </location>
</feature>
<feature type="transmembrane region" description="Helical" evidence="1">
    <location>
        <begin position="301"/>
        <end position="320"/>
    </location>
</feature>
<name>A0A4Y9ERE4_9SPHN</name>
<evidence type="ECO:0008006" key="4">
    <source>
        <dbReference type="Google" id="ProtNLM"/>
    </source>
</evidence>
<reference evidence="2 3" key="1">
    <citation type="submission" date="2019-02" db="EMBL/GenBank/DDBJ databases">
        <title>Polymorphobacter sp. isolated from the lake at the Tibet of China.</title>
        <authorList>
            <person name="Li A."/>
        </authorList>
    </citation>
    <scope>NUCLEOTIDE SEQUENCE [LARGE SCALE GENOMIC DNA]</scope>
    <source>
        <strain evidence="2 3">DJ1R-1</strain>
    </source>
</reference>
<evidence type="ECO:0000313" key="2">
    <source>
        <dbReference type="EMBL" id="TFU06217.1"/>
    </source>
</evidence>
<keyword evidence="1" id="KW-0472">Membrane</keyword>
<dbReference type="Proteomes" id="UP000297737">
    <property type="component" value="Unassembled WGS sequence"/>
</dbReference>
<dbReference type="AlphaFoldDB" id="A0A4Y9ERE4"/>
<keyword evidence="1" id="KW-1133">Transmembrane helix</keyword>
<keyword evidence="1" id="KW-0812">Transmembrane</keyword>
<feature type="transmembrane region" description="Helical" evidence="1">
    <location>
        <begin position="161"/>
        <end position="182"/>
    </location>
</feature>
<feature type="transmembrane region" description="Helical" evidence="1">
    <location>
        <begin position="221"/>
        <end position="238"/>
    </location>
</feature>
<feature type="transmembrane region" description="Helical" evidence="1">
    <location>
        <begin position="134"/>
        <end position="154"/>
    </location>
</feature>
<accession>A0A4Y9ERE4</accession>
<dbReference type="OrthoDB" id="9770600at2"/>
<sequence>MLEERDLDAAVTAGVLDGATRDALVKFARDHRRGEVGPDEEQFRLLTGFNDIFVTIAVGLLLTAVAMLAGAMSPVAGAAGVAAVSWALAEYFTRIKRMALPSIALLLSFVGGVFATCVLVAAQGASLTVNPEHALPPGIIVAAIATVGAAWLHWRRFMVPITVAAGAAALTILAVASVTILTQGATGAVLLTTALCGIAVFALAMWFDTRDRARVTRRTDVAFWLHLLAAPLIVHPVFKLTGLTDGGVPADGAALTVIMVYLALTVLALAIDRRALLVSALAYVIYAIQALVSSGSTPGEGVGLTTLVLGLFLVLLSAAWRPIRRRVLELLPHGLTMKLPAAA</sequence>
<feature type="transmembrane region" description="Helical" evidence="1">
    <location>
        <begin position="104"/>
        <end position="122"/>
    </location>
</feature>
<feature type="transmembrane region" description="Helical" evidence="1">
    <location>
        <begin position="75"/>
        <end position="92"/>
    </location>
</feature>
<gene>
    <name evidence="2" type="ORF">EUV02_04185</name>
</gene>
<feature type="transmembrane region" description="Helical" evidence="1">
    <location>
        <begin position="276"/>
        <end position="295"/>
    </location>
</feature>
<feature type="transmembrane region" description="Helical" evidence="1">
    <location>
        <begin position="250"/>
        <end position="269"/>
    </location>
</feature>
<comment type="caution">
    <text evidence="2">The sequence shown here is derived from an EMBL/GenBank/DDBJ whole genome shotgun (WGS) entry which is preliminary data.</text>
</comment>
<organism evidence="2 3">
    <name type="scientific">Glacieibacterium arshaanense</name>
    <dbReference type="NCBI Taxonomy" id="2511025"/>
    <lineage>
        <taxon>Bacteria</taxon>
        <taxon>Pseudomonadati</taxon>
        <taxon>Pseudomonadota</taxon>
        <taxon>Alphaproteobacteria</taxon>
        <taxon>Sphingomonadales</taxon>
        <taxon>Sphingosinicellaceae</taxon>
        <taxon>Glacieibacterium</taxon>
    </lineage>
</organism>
<dbReference type="EMBL" id="SIHO01000001">
    <property type="protein sequence ID" value="TFU06217.1"/>
    <property type="molecule type" value="Genomic_DNA"/>
</dbReference>
<dbReference type="RefSeq" id="WP_135244939.1">
    <property type="nucleotide sequence ID" value="NZ_SIHO01000001.1"/>
</dbReference>
<protein>
    <recommendedName>
        <fullName evidence="4">DUF2157 domain-containing protein</fullName>
    </recommendedName>
</protein>
<proteinExistence type="predicted"/>
<evidence type="ECO:0000313" key="3">
    <source>
        <dbReference type="Proteomes" id="UP000297737"/>
    </source>
</evidence>
<keyword evidence="3" id="KW-1185">Reference proteome</keyword>